<dbReference type="Proteomes" id="UP001166286">
    <property type="component" value="Unassembled WGS sequence"/>
</dbReference>
<feature type="compositionally biased region" description="Polar residues" evidence="1">
    <location>
        <begin position="161"/>
        <end position="175"/>
    </location>
</feature>
<sequence length="198" mass="19572">MVKVAENSIVDLDVFPGTHEEKLKAQADALAKQGTENLPPEVRERVQGISQGATGVGQDALNTVGGGVKGVVDTAGNTVRTYLLSFRRFQKHSAGQEEVGTLGSGLSDTVTGVAGGLGNVAAGAGNTVQAGLSSKDGGNTASDAAGETAEKTESMAGEIGSKTSETAGQAGQAASDTAGEAKDTVGGAVQESGKKVGL</sequence>
<evidence type="ECO:0000313" key="3">
    <source>
        <dbReference type="Proteomes" id="UP001166286"/>
    </source>
</evidence>
<dbReference type="Gene3D" id="6.10.140.1430">
    <property type="match status" value="1"/>
</dbReference>
<feature type="region of interest" description="Disordered" evidence="1">
    <location>
        <begin position="131"/>
        <end position="198"/>
    </location>
</feature>
<name>A0AA39V619_9LECA</name>
<reference evidence="2" key="1">
    <citation type="submission" date="2023-03" db="EMBL/GenBank/DDBJ databases">
        <title>Complete genome of Cladonia borealis.</title>
        <authorList>
            <person name="Park H."/>
        </authorList>
    </citation>
    <scope>NUCLEOTIDE SEQUENCE</scope>
    <source>
        <strain evidence="2">ANT050790</strain>
    </source>
</reference>
<accession>A0AA39V619</accession>
<dbReference type="AlphaFoldDB" id="A0AA39V619"/>
<dbReference type="EMBL" id="JAFEKC020000024">
    <property type="protein sequence ID" value="KAK0507300.1"/>
    <property type="molecule type" value="Genomic_DNA"/>
</dbReference>
<keyword evidence="3" id="KW-1185">Reference proteome</keyword>
<organism evidence="2 3">
    <name type="scientific">Cladonia borealis</name>
    <dbReference type="NCBI Taxonomy" id="184061"/>
    <lineage>
        <taxon>Eukaryota</taxon>
        <taxon>Fungi</taxon>
        <taxon>Dikarya</taxon>
        <taxon>Ascomycota</taxon>
        <taxon>Pezizomycotina</taxon>
        <taxon>Lecanoromycetes</taxon>
        <taxon>OSLEUM clade</taxon>
        <taxon>Lecanoromycetidae</taxon>
        <taxon>Lecanorales</taxon>
        <taxon>Lecanorineae</taxon>
        <taxon>Cladoniaceae</taxon>
        <taxon>Cladonia</taxon>
    </lineage>
</organism>
<gene>
    <name evidence="2" type="ORF">JMJ35_010338</name>
</gene>
<evidence type="ECO:0000313" key="2">
    <source>
        <dbReference type="EMBL" id="KAK0507300.1"/>
    </source>
</evidence>
<proteinExistence type="predicted"/>
<comment type="caution">
    <text evidence="2">The sequence shown here is derived from an EMBL/GenBank/DDBJ whole genome shotgun (WGS) entry which is preliminary data.</text>
</comment>
<evidence type="ECO:0000256" key="1">
    <source>
        <dbReference type="SAM" id="MobiDB-lite"/>
    </source>
</evidence>
<protein>
    <submittedName>
        <fullName evidence="2">Uncharacterized protein</fullName>
    </submittedName>
</protein>